<dbReference type="Pfam" id="PF05656">
    <property type="entry name" value="DUF805"/>
    <property type="match status" value="1"/>
</dbReference>
<feature type="transmembrane region" description="Helical" evidence="2">
    <location>
        <begin position="134"/>
        <end position="156"/>
    </location>
</feature>
<reference evidence="3 4" key="1">
    <citation type="submission" date="2018-10" db="EMBL/GenBank/DDBJ databases">
        <title>Kocuria sp. M5W7-7, whole genome shotgun sequence.</title>
        <authorList>
            <person name="Tuo L."/>
        </authorList>
    </citation>
    <scope>NUCLEOTIDE SEQUENCE [LARGE SCALE GENOMIC DNA]</scope>
    <source>
        <strain evidence="3 4">M5W7-7</strain>
    </source>
</reference>
<dbReference type="Proteomes" id="UP000270616">
    <property type="component" value="Unassembled WGS sequence"/>
</dbReference>
<dbReference type="EMBL" id="RKMF01000014">
    <property type="protein sequence ID" value="ROZ62223.1"/>
    <property type="molecule type" value="Genomic_DNA"/>
</dbReference>
<gene>
    <name evidence="3" type="ORF">EDL96_11085</name>
</gene>
<evidence type="ECO:0000256" key="2">
    <source>
        <dbReference type="SAM" id="Phobius"/>
    </source>
</evidence>
<feature type="transmembrane region" description="Helical" evidence="2">
    <location>
        <begin position="168"/>
        <end position="187"/>
    </location>
</feature>
<feature type="region of interest" description="Disordered" evidence="1">
    <location>
        <begin position="1"/>
        <end position="42"/>
    </location>
</feature>
<keyword evidence="2" id="KW-0812">Transmembrane</keyword>
<organism evidence="3 4">
    <name type="scientific">Kocuria soli</name>
    <dbReference type="NCBI Taxonomy" id="2485125"/>
    <lineage>
        <taxon>Bacteria</taxon>
        <taxon>Bacillati</taxon>
        <taxon>Actinomycetota</taxon>
        <taxon>Actinomycetes</taxon>
        <taxon>Micrococcales</taxon>
        <taxon>Micrococcaceae</taxon>
        <taxon>Kocuria</taxon>
    </lineage>
</organism>
<dbReference type="InterPro" id="IPR008523">
    <property type="entry name" value="DUF805"/>
</dbReference>
<dbReference type="GO" id="GO:0005886">
    <property type="term" value="C:plasma membrane"/>
    <property type="evidence" value="ECO:0007669"/>
    <property type="project" value="TreeGrafter"/>
</dbReference>
<dbReference type="RefSeq" id="WP_123826092.1">
    <property type="nucleotide sequence ID" value="NZ_RKMF01000014.1"/>
</dbReference>
<feature type="compositionally biased region" description="Polar residues" evidence="1">
    <location>
        <begin position="1"/>
        <end position="17"/>
    </location>
</feature>
<name>A0A3N3ZRP9_9MICC</name>
<dbReference type="PANTHER" id="PTHR34980:SF2">
    <property type="entry name" value="INNER MEMBRANE PROTEIN YHAH-RELATED"/>
    <property type="match status" value="1"/>
</dbReference>
<keyword evidence="2" id="KW-0472">Membrane</keyword>
<dbReference type="PANTHER" id="PTHR34980">
    <property type="entry name" value="INNER MEMBRANE PROTEIN-RELATED-RELATED"/>
    <property type="match status" value="1"/>
</dbReference>
<evidence type="ECO:0000313" key="4">
    <source>
        <dbReference type="Proteomes" id="UP000270616"/>
    </source>
</evidence>
<feature type="transmembrane region" description="Helical" evidence="2">
    <location>
        <begin position="92"/>
        <end position="114"/>
    </location>
</feature>
<comment type="caution">
    <text evidence="3">The sequence shown here is derived from an EMBL/GenBank/DDBJ whole genome shotgun (WGS) entry which is preliminary data.</text>
</comment>
<accession>A0A3N3ZRP9</accession>
<proteinExistence type="predicted"/>
<protein>
    <submittedName>
        <fullName evidence="3">DUF805 domain-containing protein</fullName>
    </submittedName>
</protein>
<keyword evidence="2" id="KW-1133">Transmembrane helix</keyword>
<dbReference type="AlphaFoldDB" id="A0A3N3ZRP9"/>
<keyword evidence="4" id="KW-1185">Reference proteome</keyword>
<evidence type="ECO:0000313" key="3">
    <source>
        <dbReference type="EMBL" id="ROZ62223.1"/>
    </source>
</evidence>
<evidence type="ECO:0000256" key="1">
    <source>
        <dbReference type="SAM" id="MobiDB-lite"/>
    </source>
</evidence>
<sequence>MSYGINPQDSAPQNSSDSEPKTGYDQPSFGQAAQDQPAYGQAPTAQTAQTQLAYGYPTGSQPGEQVNFVGAIKNFFRKYAQFSGRASRSEFWWAYLALGLVGLLFLVLYVAGVITVVASADPVTGAPSGGGTTFVILVLVLGSLVGLATVVPQISLTVRRLHDTNKPGWYYFVACVPFVGSVILLVLCAAEPDPAGAAFDA</sequence>
<dbReference type="OrthoDB" id="9812349at2"/>